<name>A0ABN4D5P1_9BACT</name>
<dbReference type="EMBL" id="CP007451">
    <property type="protein sequence ID" value="AHW62411.1"/>
    <property type="molecule type" value="Genomic_DNA"/>
</dbReference>
<dbReference type="InterPro" id="IPR032627">
    <property type="entry name" value="DUF4876"/>
</dbReference>
<reference evidence="1 2" key="1">
    <citation type="submission" date="2014-03" db="EMBL/GenBank/DDBJ databases">
        <title>Complete genome sequence of a deeply braunched marine Bacteroidia bacterium Draconibacterium orientale type strain FH5T.</title>
        <authorList>
            <person name="Li X."/>
            <person name="Wang X."/>
            <person name="Xie Z."/>
            <person name="Du Z."/>
            <person name="Chen G."/>
        </authorList>
    </citation>
    <scope>NUCLEOTIDE SEQUENCE [LARGE SCALE GENOMIC DNA]</scope>
    <source>
        <strain evidence="1 2">FH5</strain>
    </source>
</reference>
<gene>
    <name evidence="1" type="ORF">FH5T_21060</name>
</gene>
<dbReference type="Pfam" id="PF16215">
    <property type="entry name" value="DUF4876"/>
    <property type="match status" value="1"/>
</dbReference>
<evidence type="ECO:0008006" key="3">
    <source>
        <dbReference type="Google" id="ProtNLM"/>
    </source>
</evidence>
<accession>A0ABN4D5P1</accession>
<proteinExistence type="predicted"/>
<keyword evidence="2" id="KW-1185">Reference proteome</keyword>
<evidence type="ECO:0000313" key="1">
    <source>
        <dbReference type="EMBL" id="AHW62411.1"/>
    </source>
</evidence>
<evidence type="ECO:0000313" key="2">
    <source>
        <dbReference type="Proteomes" id="UP000023772"/>
    </source>
</evidence>
<organism evidence="1 2">
    <name type="scientific">Draconibacterium orientale</name>
    <dbReference type="NCBI Taxonomy" id="1168034"/>
    <lineage>
        <taxon>Bacteria</taxon>
        <taxon>Pseudomonadati</taxon>
        <taxon>Bacteroidota</taxon>
        <taxon>Bacteroidia</taxon>
        <taxon>Marinilabiliales</taxon>
        <taxon>Prolixibacteraceae</taxon>
        <taxon>Draconibacterium</taxon>
    </lineage>
</organism>
<dbReference type="RefSeq" id="WP_038562901.1">
    <property type="nucleotide sequence ID" value="NZ_FOHT01000034.1"/>
</dbReference>
<protein>
    <recommendedName>
        <fullName evidence="3">LTD domain-containing protein</fullName>
    </recommendedName>
</protein>
<sequence>MSLLVINCKDDVTPSYIITVKVNYPDGFTVANFPSDVVVTATNTNNTRTTTVTAASDGYAIFELVEGNYNFTASFAVNGNDGEEYIFNGIISNYSLISESTATMNLVLADNTGGFIFKEIYYAGSLTVEDKGYYSDQFFEIYNNSGDTLYADGLCIAVHETTTTSSPTSWVDDNGELLDRIPLTFHTWIVPGNGMEHPVLPGESFIIAQDGIDHQTDEIGNPNSPVNLGNADWETYVESSGKDLDASAVSNLTLVYATSTTMYDWTASSLGPAIVIFRLPSNNWENYVSDANNFMAKPGSTRTTEYLMIDKSFVVDAVECARFDAEEIYKRLPAELDAGYTYIEASNKSSLSVRRKAKMIIGDRVIYKDTNNSSEDFLHDLTPTPGVNPTSADE</sequence>
<dbReference type="Proteomes" id="UP000023772">
    <property type="component" value="Chromosome"/>
</dbReference>